<reference evidence="1" key="1">
    <citation type="submission" date="2021-03" db="EMBL/GenBank/DDBJ databases">
        <title>Revisited historic fungal species revealed as producer of novel bioactive compounds through whole genome sequencing and comparative genomics.</title>
        <authorList>
            <person name="Vignolle G.A."/>
            <person name="Hochenegger N."/>
            <person name="Mach R.L."/>
            <person name="Mach-Aigner A.R."/>
            <person name="Javad Rahimi M."/>
            <person name="Salim K.A."/>
            <person name="Chan C.M."/>
            <person name="Lim L.B.L."/>
            <person name="Cai F."/>
            <person name="Druzhinina I.S."/>
            <person name="U'Ren J.M."/>
            <person name="Derntl C."/>
        </authorList>
    </citation>
    <scope>NUCLEOTIDE SEQUENCE</scope>
    <source>
        <strain evidence="1">TUCIM 5799</strain>
    </source>
</reference>
<dbReference type="AlphaFoldDB" id="A0A9Q0ASA0"/>
<keyword evidence="2" id="KW-1185">Reference proteome</keyword>
<organism evidence="1 2">
    <name type="scientific">Neoarthrinium moseri</name>
    <dbReference type="NCBI Taxonomy" id="1658444"/>
    <lineage>
        <taxon>Eukaryota</taxon>
        <taxon>Fungi</taxon>
        <taxon>Dikarya</taxon>
        <taxon>Ascomycota</taxon>
        <taxon>Pezizomycotina</taxon>
        <taxon>Sordariomycetes</taxon>
        <taxon>Xylariomycetidae</taxon>
        <taxon>Amphisphaeriales</taxon>
        <taxon>Apiosporaceae</taxon>
        <taxon>Neoarthrinium</taxon>
    </lineage>
</organism>
<dbReference type="EMBL" id="JAFIMR010000001">
    <property type="protein sequence ID" value="KAI1881653.1"/>
    <property type="molecule type" value="Genomic_DNA"/>
</dbReference>
<proteinExistence type="predicted"/>
<name>A0A9Q0ASA0_9PEZI</name>
<accession>A0A9Q0ASA0</accession>
<protein>
    <submittedName>
        <fullName evidence="1">Uncharacterized protein</fullName>
    </submittedName>
</protein>
<dbReference type="Proteomes" id="UP000829685">
    <property type="component" value="Unassembled WGS sequence"/>
</dbReference>
<sequence>MAAGPLIAHNRKALEDKREWGATSPQITYGKIFQHWRRGKNHPSFPGKEHNLVVSTGNYPGDQTFAYGWGKHPPGHPGNTIGLPENNQPTYSGSSHSGYGYKYCKMSSRSISNMGYAEVPSMRAYEPIPMPKMVELFERRFELWKRTWSKERGSIARVRCNVVEFGALRSMGTKILPLIVYKLCRDSGNFTAVFLYNALEENRKYLIDPSDVLNFLVLQRQSNLIVDINKGRKWETYHVTPCGIKMSKALFNENYTPCVTPSIRVV</sequence>
<evidence type="ECO:0000313" key="1">
    <source>
        <dbReference type="EMBL" id="KAI1881653.1"/>
    </source>
</evidence>
<evidence type="ECO:0000313" key="2">
    <source>
        <dbReference type="Proteomes" id="UP000829685"/>
    </source>
</evidence>
<comment type="caution">
    <text evidence="1">The sequence shown here is derived from an EMBL/GenBank/DDBJ whole genome shotgun (WGS) entry which is preliminary data.</text>
</comment>
<gene>
    <name evidence="1" type="ORF">JX265_000479</name>
</gene>